<dbReference type="EMBL" id="JAQIZT010000019">
    <property type="protein sequence ID" value="KAJ6951937.1"/>
    <property type="molecule type" value="Genomic_DNA"/>
</dbReference>
<dbReference type="Proteomes" id="UP001164929">
    <property type="component" value="Chromosome 19"/>
</dbReference>
<feature type="compositionally biased region" description="Basic and acidic residues" evidence="1">
    <location>
        <begin position="80"/>
        <end position="90"/>
    </location>
</feature>
<feature type="region of interest" description="Disordered" evidence="1">
    <location>
        <begin position="1"/>
        <end position="45"/>
    </location>
</feature>
<evidence type="ECO:0000313" key="3">
    <source>
        <dbReference type="Proteomes" id="UP001164929"/>
    </source>
</evidence>
<gene>
    <name evidence="2" type="ORF">NC653_041184</name>
</gene>
<sequence>MTTLELEQQKATQAMEHQVAATERSHKREDGYGQPKTKPASRRINTFPNTKTPCITCNILHNLPTWSTFHGQQFQCINKEKRTDESEPKAFEISTKSPKNSKPKPRQKERKRRLMSHAIIARQIETQKQSHLTLTAQFLVTSMEKEKRSAGKPGKRER</sequence>
<feature type="compositionally biased region" description="Basic residues" evidence="1">
    <location>
        <begin position="99"/>
        <end position="112"/>
    </location>
</feature>
<feature type="region of interest" description="Disordered" evidence="1">
    <location>
        <begin position="80"/>
        <end position="112"/>
    </location>
</feature>
<comment type="caution">
    <text evidence="2">The sequence shown here is derived from an EMBL/GenBank/DDBJ whole genome shotgun (WGS) entry which is preliminary data.</text>
</comment>
<proteinExistence type="predicted"/>
<dbReference type="AlphaFoldDB" id="A0AAD6L7S6"/>
<evidence type="ECO:0000313" key="2">
    <source>
        <dbReference type="EMBL" id="KAJ6951937.1"/>
    </source>
</evidence>
<organism evidence="2 3">
    <name type="scientific">Populus alba x Populus x berolinensis</name>
    <dbReference type="NCBI Taxonomy" id="444605"/>
    <lineage>
        <taxon>Eukaryota</taxon>
        <taxon>Viridiplantae</taxon>
        <taxon>Streptophyta</taxon>
        <taxon>Embryophyta</taxon>
        <taxon>Tracheophyta</taxon>
        <taxon>Spermatophyta</taxon>
        <taxon>Magnoliopsida</taxon>
        <taxon>eudicotyledons</taxon>
        <taxon>Gunneridae</taxon>
        <taxon>Pentapetalae</taxon>
        <taxon>rosids</taxon>
        <taxon>fabids</taxon>
        <taxon>Malpighiales</taxon>
        <taxon>Salicaceae</taxon>
        <taxon>Saliceae</taxon>
        <taxon>Populus</taxon>
    </lineage>
</organism>
<name>A0AAD6L7S6_9ROSI</name>
<keyword evidence="3" id="KW-1185">Reference proteome</keyword>
<protein>
    <submittedName>
        <fullName evidence="2">Uncharacterized protein</fullName>
    </submittedName>
</protein>
<accession>A0AAD6L7S6</accession>
<evidence type="ECO:0000256" key="1">
    <source>
        <dbReference type="SAM" id="MobiDB-lite"/>
    </source>
</evidence>
<feature type="compositionally biased region" description="Polar residues" evidence="1">
    <location>
        <begin position="1"/>
        <end position="12"/>
    </location>
</feature>
<reference evidence="2" key="1">
    <citation type="journal article" date="2023" name="Mol. Ecol. Resour.">
        <title>Chromosome-level genome assembly of a triploid poplar Populus alba 'Berolinensis'.</title>
        <authorList>
            <person name="Chen S."/>
            <person name="Yu Y."/>
            <person name="Wang X."/>
            <person name="Wang S."/>
            <person name="Zhang T."/>
            <person name="Zhou Y."/>
            <person name="He R."/>
            <person name="Meng N."/>
            <person name="Wang Y."/>
            <person name="Liu W."/>
            <person name="Liu Z."/>
            <person name="Liu J."/>
            <person name="Guo Q."/>
            <person name="Huang H."/>
            <person name="Sederoff R.R."/>
            <person name="Wang G."/>
            <person name="Qu G."/>
            <person name="Chen S."/>
        </authorList>
    </citation>
    <scope>NUCLEOTIDE SEQUENCE</scope>
    <source>
        <strain evidence="2">SC-2020</strain>
    </source>
</reference>